<gene>
    <name evidence="3" type="ORF">WH95_05075</name>
</gene>
<evidence type="ECO:0000256" key="1">
    <source>
        <dbReference type="SAM" id="SignalP"/>
    </source>
</evidence>
<organism evidence="3 4">
    <name type="scientific">Kiloniella litopenaei</name>
    <dbReference type="NCBI Taxonomy" id="1549748"/>
    <lineage>
        <taxon>Bacteria</taxon>
        <taxon>Pseudomonadati</taxon>
        <taxon>Pseudomonadota</taxon>
        <taxon>Alphaproteobacteria</taxon>
        <taxon>Rhodospirillales</taxon>
        <taxon>Kiloniellaceae</taxon>
        <taxon>Kiloniella</taxon>
    </lineage>
</organism>
<dbReference type="Pfam" id="PF11008">
    <property type="entry name" value="DUF2846"/>
    <property type="match status" value="1"/>
</dbReference>
<name>A0A0M2R821_9PROT</name>
<dbReference type="OrthoDB" id="8479289at2"/>
<dbReference type="PROSITE" id="PS51257">
    <property type="entry name" value="PROKAR_LIPOPROTEIN"/>
    <property type="match status" value="1"/>
</dbReference>
<dbReference type="RefSeq" id="WP_046503864.1">
    <property type="nucleotide sequence ID" value="NZ_LANI01000003.1"/>
</dbReference>
<accession>A0A0M2R821</accession>
<dbReference type="InterPro" id="IPR022548">
    <property type="entry name" value="DUF2846"/>
</dbReference>
<feature type="signal peptide" evidence="1">
    <location>
        <begin position="1"/>
        <end position="21"/>
    </location>
</feature>
<comment type="caution">
    <text evidence="3">The sequence shown here is derived from an EMBL/GenBank/DDBJ whole genome shotgun (WGS) entry which is preliminary data.</text>
</comment>
<sequence length="147" mass="16023">MLLLKKTFAAISILLALSACGASKQAKPITGGLPAISPESARIYFYRSQVPFLAAIKPEFLVNGKSVGTAKVNQVLYRDAQPGNYEIKISSDIENPILILLKPGKARYFKAYGTTSVIRSYHAIKEVAEDEALKEIQGQKLLAPDQN</sequence>
<feature type="chain" id="PRO_5005640568" description="DUF2846 domain-containing protein" evidence="1">
    <location>
        <begin position="22"/>
        <end position="147"/>
    </location>
</feature>
<evidence type="ECO:0000313" key="4">
    <source>
        <dbReference type="Proteomes" id="UP000034491"/>
    </source>
</evidence>
<keyword evidence="4" id="KW-1185">Reference proteome</keyword>
<dbReference type="EMBL" id="LANI01000003">
    <property type="protein sequence ID" value="KKJ77806.1"/>
    <property type="molecule type" value="Genomic_DNA"/>
</dbReference>
<evidence type="ECO:0000313" key="3">
    <source>
        <dbReference type="EMBL" id="KKJ77806.1"/>
    </source>
</evidence>
<keyword evidence="1" id="KW-0732">Signal</keyword>
<reference evidence="3 4" key="1">
    <citation type="submission" date="2015-03" db="EMBL/GenBank/DDBJ databases">
        <title>Genome sequence of Kiloniella sp. P1-1, isolated from the gut microflora of Pacific white shrimp, Penaeus vannamei.</title>
        <authorList>
            <person name="Shao Z."/>
            <person name="Wang L."/>
            <person name="Li X."/>
        </authorList>
    </citation>
    <scope>NUCLEOTIDE SEQUENCE [LARGE SCALE GENOMIC DNA]</scope>
    <source>
        <strain evidence="3 4">P1-1</strain>
    </source>
</reference>
<proteinExistence type="predicted"/>
<dbReference type="AlphaFoldDB" id="A0A0M2R821"/>
<feature type="domain" description="DUF2846" evidence="2">
    <location>
        <begin position="39"/>
        <end position="116"/>
    </location>
</feature>
<protein>
    <recommendedName>
        <fullName evidence="2">DUF2846 domain-containing protein</fullName>
    </recommendedName>
</protein>
<dbReference type="Proteomes" id="UP000034491">
    <property type="component" value="Unassembled WGS sequence"/>
</dbReference>
<evidence type="ECO:0000259" key="2">
    <source>
        <dbReference type="Pfam" id="PF11008"/>
    </source>
</evidence>